<dbReference type="EMBL" id="MLFU01000064">
    <property type="protein sequence ID" value="KAK1487803.1"/>
    <property type="molecule type" value="Genomic_DNA"/>
</dbReference>
<keyword evidence="2" id="KW-1185">Reference proteome</keyword>
<accession>A0ABQ9QX09</accession>
<dbReference type="SUPFAM" id="SSF53335">
    <property type="entry name" value="S-adenosyl-L-methionine-dependent methyltransferases"/>
    <property type="match status" value="1"/>
</dbReference>
<keyword evidence="1" id="KW-0808">Transferase</keyword>
<protein>
    <submittedName>
        <fullName evidence="1">UMTA methyltransferase</fullName>
    </submittedName>
</protein>
<dbReference type="InterPro" id="IPR029063">
    <property type="entry name" value="SAM-dependent_MTases_sf"/>
</dbReference>
<name>A0ABQ9QX09_9PEZI</name>
<comment type="caution">
    <text evidence="1">The sequence shown here is derived from an EMBL/GenBank/DDBJ whole genome shotgun (WGS) entry which is preliminary data.</text>
</comment>
<gene>
    <name evidence="1" type="ORF">CTAM01_11649</name>
</gene>
<dbReference type="Proteomes" id="UP001227543">
    <property type="component" value="Unassembled WGS sequence"/>
</dbReference>
<sequence>MPNDEPEMERMDMCHSMMTRAIGNRLFLAPLERSKIHAVLDVGTGTGIWAIEMGDLFENAEIIGVDLSAIQPTWQVYKNHLNPGGWAEFHEMNAEIYSDDGSYTENHVTWDWNQTFLETMENLGIDPCPGPKLEGWVREQRFENVFHQKIKNPLGPWPKDPWYKDLGLINLAQMLDGLEGFTLRVFCGALKRTKEQVLVEVANVRNEMKTGAYHGLYDM</sequence>
<dbReference type="GO" id="GO:0008168">
    <property type="term" value="F:methyltransferase activity"/>
    <property type="evidence" value="ECO:0007669"/>
    <property type="project" value="UniProtKB-KW"/>
</dbReference>
<dbReference type="Pfam" id="PF13489">
    <property type="entry name" value="Methyltransf_23"/>
    <property type="match status" value="1"/>
</dbReference>
<evidence type="ECO:0000313" key="2">
    <source>
        <dbReference type="Proteomes" id="UP001227543"/>
    </source>
</evidence>
<dbReference type="GeneID" id="85411898"/>
<dbReference type="GO" id="GO:0032259">
    <property type="term" value="P:methylation"/>
    <property type="evidence" value="ECO:0007669"/>
    <property type="project" value="UniProtKB-KW"/>
</dbReference>
<dbReference type="RefSeq" id="XP_060377701.1">
    <property type="nucleotide sequence ID" value="XM_060527660.1"/>
</dbReference>
<keyword evidence="1" id="KW-0489">Methyltransferase</keyword>
<reference evidence="1 2" key="1">
    <citation type="submission" date="2016-10" db="EMBL/GenBank/DDBJ databases">
        <title>The genome sequence of Colletotrichum fioriniae PJ7.</title>
        <authorList>
            <person name="Baroncelli R."/>
        </authorList>
    </citation>
    <scope>NUCLEOTIDE SEQUENCE [LARGE SCALE GENOMIC DNA]</scope>
    <source>
        <strain evidence="1 2">Tom-12</strain>
    </source>
</reference>
<organism evidence="1 2">
    <name type="scientific">Colletotrichum tamarilloi</name>
    <dbReference type="NCBI Taxonomy" id="1209934"/>
    <lineage>
        <taxon>Eukaryota</taxon>
        <taxon>Fungi</taxon>
        <taxon>Dikarya</taxon>
        <taxon>Ascomycota</taxon>
        <taxon>Pezizomycotina</taxon>
        <taxon>Sordariomycetes</taxon>
        <taxon>Hypocreomycetidae</taxon>
        <taxon>Glomerellales</taxon>
        <taxon>Glomerellaceae</taxon>
        <taxon>Colletotrichum</taxon>
        <taxon>Colletotrichum acutatum species complex</taxon>
    </lineage>
</organism>
<dbReference type="Gene3D" id="3.40.50.150">
    <property type="entry name" value="Vaccinia Virus protein VP39"/>
    <property type="match status" value="1"/>
</dbReference>
<dbReference type="CDD" id="cd02440">
    <property type="entry name" value="AdoMet_MTases"/>
    <property type="match status" value="1"/>
</dbReference>
<proteinExistence type="predicted"/>
<evidence type="ECO:0000313" key="1">
    <source>
        <dbReference type="EMBL" id="KAK1487803.1"/>
    </source>
</evidence>